<accession>A0A8J7MSL6</accession>
<protein>
    <submittedName>
        <fullName evidence="1">Uncharacterized protein</fullName>
    </submittedName>
</protein>
<proteinExistence type="predicted"/>
<comment type="caution">
    <text evidence="1">The sequence shown here is derived from an EMBL/GenBank/DDBJ whole genome shotgun (WGS) entry which is preliminary data.</text>
</comment>
<reference evidence="1" key="1">
    <citation type="submission" date="2021-01" db="EMBL/GenBank/DDBJ databases">
        <title>Genome seq and assembly of Tabrizicola sp. KVB23.</title>
        <authorList>
            <person name="Chhetri G."/>
        </authorList>
    </citation>
    <scope>NUCLEOTIDE SEQUENCE</scope>
    <source>
        <strain evidence="1">KVB23</strain>
    </source>
</reference>
<evidence type="ECO:0000313" key="2">
    <source>
        <dbReference type="Proteomes" id="UP000619033"/>
    </source>
</evidence>
<name>A0A8J7MSL6_9RHOB</name>
<dbReference type="EMBL" id="JAESVP010000005">
    <property type="protein sequence ID" value="MBL4928796.1"/>
    <property type="molecule type" value="Genomic_DNA"/>
</dbReference>
<evidence type="ECO:0000313" key="1">
    <source>
        <dbReference type="EMBL" id="MBL4928796.1"/>
    </source>
</evidence>
<gene>
    <name evidence="1" type="ORF">JI744_11830</name>
</gene>
<sequence length="87" mass="9838">MPHLYWTPERIAQLRREIDEFERVAFSAPYQTLIERKKDMTNAGRACSDDNVRSTLCGSVGYIAKHPDWVREAIAKARSSADGLGGR</sequence>
<dbReference type="AlphaFoldDB" id="A0A8J7MSL6"/>
<organism evidence="1 2">
    <name type="scientific">Fuscibacter oryzae</name>
    <dbReference type="NCBI Taxonomy" id="2803939"/>
    <lineage>
        <taxon>Bacteria</taxon>
        <taxon>Pseudomonadati</taxon>
        <taxon>Pseudomonadota</taxon>
        <taxon>Alphaproteobacteria</taxon>
        <taxon>Rhodobacterales</taxon>
        <taxon>Paracoccaceae</taxon>
        <taxon>Fuscibacter</taxon>
    </lineage>
</organism>
<dbReference type="Proteomes" id="UP000619033">
    <property type="component" value="Unassembled WGS sequence"/>
</dbReference>
<dbReference type="RefSeq" id="WP_202661142.1">
    <property type="nucleotide sequence ID" value="NZ_JAESVP010000005.1"/>
</dbReference>
<keyword evidence="2" id="KW-1185">Reference proteome</keyword>